<evidence type="ECO:0000313" key="11">
    <source>
        <dbReference type="EMBL" id="PZE18882.1"/>
    </source>
</evidence>
<comment type="similarity">
    <text evidence="9">Belongs to the aromatic-ring hydroxylase family. KMO subfamily.</text>
</comment>
<dbReference type="SUPFAM" id="SSF51905">
    <property type="entry name" value="FAD/NAD(P)-binding domain"/>
    <property type="match status" value="1"/>
</dbReference>
<evidence type="ECO:0000259" key="10">
    <source>
        <dbReference type="Pfam" id="PF01494"/>
    </source>
</evidence>
<dbReference type="InterPro" id="IPR027545">
    <property type="entry name" value="Kynurenine_monooxygenase"/>
</dbReference>
<dbReference type="GO" id="GO:0004502">
    <property type="term" value="F:kynurenine 3-monooxygenase activity"/>
    <property type="evidence" value="ECO:0007669"/>
    <property type="project" value="UniProtKB-UniRule"/>
</dbReference>
<dbReference type="GO" id="GO:0043420">
    <property type="term" value="P:anthranilate metabolic process"/>
    <property type="evidence" value="ECO:0007669"/>
    <property type="project" value="UniProtKB-UniRule"/>
</dbReference>
<dbReference type="InterPro" id="IPR002938">
    <property type="entry name" value="FAD-bd"/>
</dbReference>
<gene>
    <name evidence="9" type="primary">kmo</name>
    <name evidence="11" type="ORF">DNU06_03365</name>
</gene>
<dbReference type="Pfam" id="PF01494">
    <property type="entry name" value="FAD_binding_3"/>
    <property type="match status" value="1"/>
</dbReference>
<comment type="function">
    <text evidence="9">Catalyzes the hydroxylation of L-kynurenine (L-Kyn) to form 3-hydroxy-L-kynurenine (L-3OHKyn). Required for synthesis of quinolinic acid.</text>
</comment>
<comment type="caution">
    <text evidence="11">The sequence shown here is derived from an EMBL/GenBank/DDBJ whole genome shotgun (WGS) entry which is preliminary data.</text>
</comment>
<evidence type="ECO:0000256" key="9">
    <source>
        <dbReference type="HAMAP-Rule" id="MF_01971"/>
    </source>
</evidence>
<organism evidence="11 12">
    <name type="scientific">Putridiphycobacter roseus</name>
    <dbReference type="NCBI Taxonomy" id="2219161"/>
    <lineage>
        <taxon>Bacteria</taxon>
        <taxon>Pseudomonadati</taxon>
        <taxon>Bacteroidota</taxon>
        <taxon>Flavobacteriia</taxon>
        <taxon>Flavobacteriales</taxon>
        <taxon>Crocinitomicaceae</taxon>
        <taxon>Putridiphycobacter</taxon>
    </lineage>
</organism>
<comment type="catalytic activity">
    <reaction evidence="8 9">
        <text>L-kynurenine + NADPH + O2 + H(+) = 3-hydroxy-L-kynurenine + NADP(+) + H2O</text>
        <dbReference type="Rhea" id="RHEA:20545"/>
        <dbReference type="ChEBI" id="CHEBI:15377"/>
        <dbReference type="ChEBI" id="CHEBI:15378"/>
        <dbReference type="ChEBI" id="CHEBI:15379"/>
        <dbReference type="ChEBI" id="CHEBI:57783"/>
        <dbReference type="ChEBI" id="CHEBI:57959"/>
        <dbReference type="ChEBI" id="CHEBI:58125"/>
        <dbReference type="ChEBI" id="CHEBI:58349"/>
        <dbReference type="EC" id="1.14.13.9"/>
    </reaction>
</comment>
<dbReference type="PRINTS" id="PR00420">
    <property type="entry name" value="RNGMNOXGNASE"/>
</dbReference>
<keyword evidence="2 9" id="KW-0285">Flavoprotein</keyword>
<dbReference type="RefSeq" id="WP_111061784.1">
    <property type="nucleotide sequence ID" value="NZ_JBHUCU010000007.1"/>
</dbReference>
<comment type="pathway">
    <text evidence="9">Cofactor biosynthesis; NAD(+) biosynthesis; quinolinate from L-kynurenine: step 1/3.</text>
</comment>
<dbReference type="AlphaFoldDB" id="A0A2W1NTA5"/>
<accession>A0A2W1NTA5</accession>
<dbReference type="EC" id="1.14.13.9" evidence="9"/>
<evidence type="ECO:0000256" key="3">
    <source>
        <dbReference type="ARBA" id="ARBA00022642"/>
    </source>
</evidence>
<evidence type="ECO:0000256" key="4">
    <source>
        <dbReference type="ARBA" id="ARBA00022827"/>
    </source>
</evidence>
<feature type="domain" description="FAD-binding" evidence="10">
    <location>
        <begin position="4"/>
        <end position="354"/>
    </location>
</feature>
<dbReference type="GO" id="GO:0019805">
    <property type="term" value="P:quinolinate biosynthetic process"/>
    <property type="evidence" value="ECO:0007669"/>
    <property type="project" value="UniProtKB-UniRule"/>
</dbReference>
<evidence type="ECO:0000256" key="8">
    <source>
        <dbReference type="ARBA" id="ARBA00047818"/>
    </source>
</evidence>
<name>A0A2W1NTA5_9FLAO</name>
<comment type="cofactor">
    <cofactor evidence="1 9">
        <name>FAD</name>
        <dbReference type="ChEBI" id="CHEBI:57692"/>
    </cofactor>
</comment>
<evidence type="ECO:0000256" key="1">
    <source>
        <dbReference type="ARBA" id="ARBA00001974"/>
    </source>
</evidence>
<dbReference type="Proteomes" id="UP000249248">
    <property type="component" value="Unassembled WGS sequence"/>
</dbReference>
<keyword evidence="3 9" id="KW-0662">Pyridine nucleotide biosynthesis</keyword>
<evidence type="ECO:0000256" key="6">
    <source>
        <dbReference type="ARBA" id="ARBA00023002"/>
    </source>
</evidence>
<dbReference type="OrthoDB" id="9766816at2"/>
<dbReference type="GO" id="GO:0070189">
    <property type="term" value="P:kynurenine metabolic process"/>
    <property type="evidence" value="ECO:0007669"/>
    <property type="project" value="TreeGrafter"/>
</dbReference>
<dbReference type="HAMAP" id="MF_01971">
    <property type="entry name" value="Kynurenine_monooxygenase"/>
    <property type="match status" value="1"/>
</dbReference>
<keyword evidence="7 9" id="KW-0503">Monooxygenase</keyword>
<dbReference type="GO" id="GO:0006569">
    <property type="term" value="P:L-tryptophan catabolic process"/>
    <property type="evidence" value="ECO:0007669"/>
    <property type="project" value="UniProtKB-UniRule"/>
</dbReference>
<dbReference type="GO" id="GO:0009435">
    <property type="term" value="P:NAD+ biosynthetic process"/>
    <property type="evidence" value="ECO:0007669"/>
    <property type="project" value="UniProtKB-UniPathway"/>
</dbReference>
<evidence type="ECO:0000313" key="12">
    <source>
        <dbReference type="Proteomes" id="UP000249248"/>
    </source>
</evidence>
<dbReference type="FunFam" id="3.50.50.60:FF:000185">
    <property type="entry name" value="Kynurenine 3-monooxygenase"/>
    <property type="match status" value="1"/>
</dbReference>
<dbReference type="Gene3D" id="3.50.50.60">
    <property type="entry name" value="FAD/NAD(P)-binding domain"/>
    <property type="match status" value="1"/>
</dbReference>
<evidence type="ECO:0000256" key="2">
    <source>
        <dbReference type="ARBA" id="ARBA00022630"/>
    </source>
</evidence>
<dbReference type="PANTHER" id="PTHR46028:SF2">
    <property type="entry name" value="KYNURENINE 3-MONOOXYGENASE"/>
    <property type="match status" value="1"/>
</dbReference>
<dbReference type="UniPathway" id="UPA00253">
    <property type="reaction ID" value="UER00328"/>
</dbReference>
<sequence>MKTATIVGAGLAGSLWAVYLAKAGYNVTIFERRSDIRLAEIQAGKSINLALSHRGWEALRAVGVDHHVNELAIPMTGRIMHSATGELTAQPYGQEGQAIYSVSRGGLNAKMMDVAEKEFGATINYNMQCTGGNLEEGIVYLTNKLTGEHSEHQSDLVFGCDGAYSALRYKAFQKLDRFNYSQEFVEDGYKEFLIPANADGSYKLDKNALHIWPRGRFMLIALANEDGSFTCTLFMPFEGDENAFDKINTKAEIEAFFETRFPDFYEMCPNVVEQWGTHPLSSLAIMRCYPWTSGKAALMGDAAHATVPFYGQGMNASLEDCHTMGKLMEEHDHDWEAIFKAYQADRKPNGDAVQELSKHNYLVMRDFVADPQFLLQKKFENRIQELYPEKYIALYSMVSFSSIPYAEAWKKGQEQDVYMKDLMQQHDIESLMKEGKVDDLIHRIFKDKLVSN</sequence>
<proteinExistence type="inferred from homology"/>
<protein>
    <recommendedName>
        <fullName evidence="9">Kynurenine 3-monooxygenase</fullName>
        <ecNumber evidence="9">1.14.13.9</ecNumber>
    </recommendedName>
    <alternativeName>
        <fullName evidence="9">Kynurenine 3-hydroxylase</fullName>
    </alternativeName>
</protein>
<keyword evidence="12" id="KW-1185">Reference proteome</keyword>
<keyword evidence="4 9" id="KW-0274">FAD</keyword>
<dbReference type="EMBL" id="QKSB01000001">
    <property type="protein sequence ID" value="PZE18882.1"/>
    <property type="molecule type" value="Genomic_DNA"/>
</dbReference>
<keyword evidence="5 9" id="KW-0521">NADP</keyword>
<dbReference type="GO" id="GO:0071949">
    <property type="term" value="F:FAD binding"/>
    <property type="evidence" value="ECO:0007669"/>
    <property type="project" value="InterPro"/>
</dbReference>
<keyword evidence="6 9" id="KW-0560">Oxidoreductase</keyword>
<dbReference type="InterPro" id="IPR036188">
    <property type="entry name" value="FAD/NAD-bd_sf"/>
</dbReference>
<dbReference type="PANTHER" id="PTHR46028">
    <property type="entry name" value="KYNURENINE 3-MONOOXYGENASE"/>
    <property type="match status" value="1"/>
</dbReference>
<evidence type="ECO:0000256" key="7">
    <source>
        <dbReference type="ARBA" id="ARBA00023033"/>
    </source>
</evidence>
<reference evidence="11 12" key="1">
    <citation type="submission" date="2018-06" db="EMBL/GenBank/DDBJ databases">
        <title>The draft genome sequence of Crocinitomix sp. SM1701.</title>
        <authorList>
            <person name="Zhang X."/>
        </authorList>
    </citation>
    <scope>NUCLEOTIDE SEQUENCE [LARGE SCALE GENOMIC DNA]</scope>
    <source>
        <strain evidence="11 12">SM1701</strain>
    </source>
</reference>
<evidence type="ECO:0000256" key="5">
    <source>
        <dbReference type="ARBA" id="ARBA00022857"/>
    </source>
</evidence>